<reference evidence="2" key="1">
    <citation type="submission" date="2022-10" db="EMBL/GenBank/DDBJ databases">
        <title>Puccinia triticina Genome sequencing and assembly.</title>
        <authorList>
            <person name="Li C."/>
        </authorList>
    </citation>
    <scope>NUCLEOTIDE SEQUENCE</scope>
    <source>
        <strain evidence="2">Pt15</strain>
    </source>
</reference>
<evidence type="ECO:0000313" key="3">
    <source>
        <dbReference type="Proteomes" id="UP001164743"/>
    </source>
</evidence>
<dbReference type="RefSeq" id="XP_053027790.1">
    <property type="nucleotide sequence ID" value="XM_053163802.1"/>
</dbReference>
<accession>A0ABY7D5R9</accession>
<dbReference type="EMBL" id="CP110436">
    <property type="protein sequence ID" value="WAQ92235.1"/>
    <property type="molecule type" value="Genomic_DNA"/>
</dbReference>
<feature type="region of interest" description="Disordered" evidence="1">
    <location>
        <begin position="33"/>
        <end position="92"/>
    </location>
</feature>
<sequence>MPITRMPVRGGNHTQALRQQIYSDRNAATLARLQRQQQLDHQREQAAQPPSIRNLLDQTNPAFDYPIDAQQESNNSNQAEDESNWGTFGENENEPDKIDLVISSYKEKYRQEAREYNWAVLLRQLQSKYMKLKVTTKNWAGPNSYDNFAICSPSCSKRYNRPVDLVDIRGKKFG</sequence>
<keyword evidence="3" id="KW-1185">Reference proteome</keyword>
<evidence type="ECO:0000256" key="1">
    <source>
        <dbReference type="SAM" id="MobiDB-lite"/>
    </source>
</evidence>
<evidence type="ECO:0000313" key="2">
    <source>
        <dbReference type="EMBL" id="WAQ92235.1"/>
    </source>
</evidence>
<protein>
    <submittedName>
        <fullName evidence="2">Uncharacterized protein</fullName>
    </submittedName>
</protein>
<dbReference type="PANTHER" id="PTHR33096">
    <property type="entry name" value="CXC2 DOMAIN-CONTAINING PROTEIN"/>
    <property type="match status" value="1"/>
</dbReference>
<name>A0ABY7D5R9_9BASI</name>
<dbReference type="Proteomes" id="UP001164743">
    <property type="component" value="Chromosome 16A"/>
</dbReference>
<proteinExistence type="predicted"/>
<dbReference type="GeneID" id="77804697"/>
<gene>
    <name evidence="2" type="ORF">PtA15_16A141</name>
</gene>
<organism evidence="2 3">
    <name type="scientific">Puccinia triticina</name>
    <dbReference type="NCBI Taxonomy" id="208348"/>
    <lineage>
        <taxon>Eukaryota</taxon>
        <taxon>Fungi</taxon>
        <taxon>Dikarya</taxon>
        <taxon>Basidiomycota</taxon>
        <taxon>Pucciniomycotina</taxon>
        <taxon>Pucciniomycetes</taxon>
        <taxon>Pucciniales</taxon>
        <taxon>Pucciniaceae</taxon>
        <taxon>Puccinia</taxon>
    </lineage>
</organism>
<dbReference type="PANTHER" id="PTHR33096:SF1">
    <property type="entry name" value="CXC1-LIKE CYSTEINE CLUSTER ASSOCIATED WITH KDZ TRANSPOSASES DOMAIN-CONTAINING PROTEIN"/>
    <property type="match status" value="1"/>
</dbReference>